<dbReference type="RefSeq" id="WP_181750560.1">
    <property type="nucleotide sequence ID" value="NZ_JACEIQ010000001.1"/>
</dbReference>
<protein>
    <submittedName>
        <fullName evidence="2">Helix-turn-helix transcriptional regulator</fullName>
    </submittedName>
</protein>
<evidence type="ECO:0000313" key="3">
    <source>
        <dbReference type="Proteomes" id="UP000535491"/>
    </source>
</evidence>
<dbReference type="Proteomes" id="UP000535491">
    <property type="component" value="Unassembled WGS sequence"/>
</dbReference>
<organism evidence="2 3">
    <name type="scientific">Paenactinomyces guangxiensis</name>
    <dbReference type="NCBI Taxonomy" id="1490290"/>
    <lineage>
        <taxon>Bacteria</taxon>
        <taxon>Bacillati</taxon>
        <taxon>Bacillota</taxon>
        <taxon>Bacilli</taxon>
        <taxon>Bacillales</taxon>
        <taxon>Thermoactinomycetaceae</taxon>
        <taxon>Paenactinomyces</taxon>
    </lineage>
</organism>
<evidence type="ECO:0000256" key="1">
    <source>
        <dbReference type="ARBA" id="ARBA00023125"/>
    </source>
</evidence>
<keyword evidence="1" id="KW-0238">DNA-binding</keyword>
<dbReference type="CDD" id="cd00090">
    <property type="entry name" value="HTH_ARSR"/>
    <property type="match status" value="1"/>
</dbReference>
<dbReference type="InterPro" id="IPR011991">
    <property type="entry name" value="ArsR-like_HTH"/>
</dbReference>
<dbReference type="GO" id="GO:0003677">
    <property type="term" value="F:DNA binding"/>
    <property type="evidence" value="ECO:0007669"/>
    <property type="project" value="UniProtKB-KW"/>
</dbReference>
<dbReference type="InterPro" id="IPR036390">
    <property type="entry name" value="WH_DNA-bd_sf"/>
</dbReference>
<dbReference type="SUPFAM" id="SSF46785">
    <property type="entry name" value="Winged helix' DNA-binding domain"/>
    <property type="match status" value="1"/>
</dbReference>
<dbReference type="Gene3D" id="1.10.10.10">
    <property type="entry name" value="Winged helix-like DNA-binding domain superfamily/Winged helix DNA-binding domain"/>
    <property type="match status" value="1"/>
</dbReference>
<proteinExistence type="predicted"/>
<dbReference type="AlphaFoldDB" id="A0A7W1WNM1"/>
<keyword evidence="3" id="KW-1185">Reference proteome</keyword>
<gene>
    <name evidence="2" type="ORF">H1191_02540</name>
</gene>
<evidence type="ECO:0000313" key="2">
    <source>
        <dbReference type="EMBL" id="MBA4493192.1"/>
    </source>
</evidence>
<accession>A0A7W1WNM1</accession>
<comment type="caution">
    <text evidence="2">The sequence shown here is derived from an EMBL/GenBank/DDBJ whole genome shotgun (WGS) entry which is preliminary data.</text>
</comment>
<dbReference type="EMBL" id="JACEIQ010000001">
    <property type="protein sequence ID" value="MBA4493192.1"/>
    <property type="molecule type" value="Genomic_DNA"/>
</dbReference>
<name>A0A7W1WNM1_9BACL</name>
<reference evidence="2 3" key="1">
    <citation type="submission" date="2020-07" db="EMBL/GenBank/DDBJ databases">
        <authorList>
            <person name="Feng H."/>
        </authorList>
    </citation>
    <scope>NUCLEOTIDE SEQUENCE [LARGE SCALE GENOMIC DNA]</scope>
    <source>
        <strain evidence="3">s-10</strain>
    </source>
</reference>
<dbReference type="InterPro" id="IPR036388">
    <property type="entry name" value="WH-like_DNA-bd_sf"/>
</dbReference>
<dbReference type="Pfam" id="PF12840">
    <property type="entry name" value="HTH_20"/>
    <property type="match status" value="1"/>
</dbReference>
<sequence>MMPDILETYVVELPEQATALLNPLRGEIVSHLVEPASAAEVARLMNEAPQRINYHLKTLEKVGLVRKVGTRQVKNLVEVLYQSVARSFLLADTLGLSPHALQQLKDQSSLAHLIHATERIKKDTLQLMEQSDQDEKIPSATLQTQIFLRNEEERQEFVQEYVDLLKKLAAKYQPAHQSKTAYQVVLAVYPKPGKEESYEPKK</sequence>